<feature type="binding site" evidence="8">
    <location>
        <begin position="329"/>
        <end position="333"/>
    </location>
    <ligand>
        <name>substrate</name>
    </ligand>
</feature>
<comment type="catalytic activity">
    <reaction evidence="8">
        <text>tRNA(Gly) + glycine + ATP = glycyl-tRNA(Gly) + AMP + diphosphate</text>
        <dbReference type="Rhea" id="RHEA:16013"/>
        <dbReference type="Rhea" id="RHEA-COMP:9664"/>
        <dbReference type="Rhea" id="RHEA-COMP:9683"/>
        <dbReference type="ChEBI" id="CHEBI:30616"/>
        <dbReference type="ChEBI" id="CHEBI:33019"/>
        <dbReference type="ChEBI" id="CHEBI:57305"/>
        <dbReference type="ChEBI" id="CHEBI:78442"/>
        <dbReference type="ChEBI" id="CHEBI:78522"/>
        <dbReference type="ChEBI" id="CHEBI:456215"/>
        <dbReference type="EC" id="6.1.1.14"/>
    </reaction>
</comment>
<evidence type="ECO:0000313" key="10">
    <source>
        <dbReference type="EMBL" id="SUQ19200.1"/>
    </source>
</evidence>
<dbReference type="InterPro" id="IPR033731">
    <property type="entry name" value="GlyRS-like_core"/>
</dbReference>
<dbReference type="InterPro" id="IPR045864">
    <property type="entry name" value="aa-tRNA-synth_II/BPL/LPL"/>
</dbReference>
<feature type="binding site" evidence="8">
    <location>
        <begin position="219"/>
        <end position="223"/>
    </location>
    <ligand>
        <name>substrate</name>
    </ligand>
</feature>
<dbReference type="PRINTS" id="PR01043">
    <property type="entry name" value="TRNASYNTHGLY"/>
</dbReference>
<dbReference type="FunFam" id="3.40.50.800:FF:000002">
    <property type="entry name" value="Glycine--tRNA ligase"/>
    <property type="match status" value="1"/>
</dbReference>
<dbReference type="Pfam" id="PF00587">
    <property type="entry name" value="tRNA-synt_2b"/>
    <property type="match status" value="1"/>
</dbReference>
<dbReference type="GO" id="GO:0005524">
    <property type="term" value="F:ATP binding"/>
    <property type="evidence" value="ECO:0007669"/>
    <property type="project" value="UniProtKB-UniRule"/>
</dbReference>
<keyword evidence="4 8" id="KW-0547">Nucleotide-binding</keyword>
<comment type="subunit">
    <text evidence="8">Homodimer.</text>
</comment>
<dbReference type="InterPro" id="IPR006195">
    <property type="entry name" value="aa-tRNA-synth_II"/>
</dbReference>
<dbReference type="AlphaFoldDB" id="A0A380RUH1"/>
<dbReference type="PANTHER" id="PTHR10745">
    <property type="entry name" value="GLYCYL-TRNA SYNTHETASE/DNA POLYMERASE SUBUNIT GAMMA-2"/>
    <property type="match status" value="1"/>
</dbReference>
<dbReference type="SUPFAM" id="SSF52954">
    <property type="entry name" value="Class II aaRS ABD-related"/>
    <property type="match status" value="1"/>
</dbReference>
<feature type="binding site" evidence="8">
    <location>
        <position position="172"/>
    </location>
    <ligand>
        <name>substrate</name>
    </ligand>
</feature>
<comment type="function">
    <text evidence="8">Catalyzes the attachment of glycine to tRNA(Gly).</text>
</comment>
<dbReference type="GO" id="GO:0006426">
    <property type="term" value="P:glycyl-tRNA aminoacylation"/>
    <property type="evidence" value="ECO:0007669"/>
    <property type="project" value="UniProtKB-UniRule"/>
</dbReference>
<dbReference type="Gene3D" id="3.40.50.800">
    <property type="entry name" value="Anticodon-binding domain"/>
    <property type="match status" value="1"/>
</dbReference>
<feature type="binding site" evidence="8">
    <location>
        <begin position="204"/>
        <end position="206"/>
    </location>
    <ligand>
        <name>ATP</name>
        <dbReference type="ChEBI" id="CHEBI:30616"/>
    </ligand>
</feature>
<evidence type="ECO:0000256" key="6">
    <source>
        <dbReference type="ARBA" id="ARBA00022917"/>
    </source>
</evidence>
<dbReference type="PROSITE" id="PS50862">
    <property type="entry name" value="AA_TRNA_LIGASE_II"/>
    <property type="match status" value="1"/>
</dbReference>
<comment type="subcellular location">
    <subcellularLocation>
        <location evidence="8">Cytoplasm</location>
    </subcellularLocation>
</comment>
<feature type="binding site" evidence="8">
    <location>
        <begin position="333"/>
        <end position="336"/>
    </location>
    <ligand>
        <name>ATP</name>
        <dbReference type="ChEBI" id="CHEBI:30616"/>
    </ligand>
</feature>
<feature type="binding site" evidence="8">
    <location>
        <begin position="214"/>
        <end position="219"/>
    </location>
    <ligand>
        <name>ATP</name>
        <dbReference type="ChEBI" id="CHEBI:30616"/>
    </ligand>
</feature>
<evidence type="ECO:0000256" key="4">
    <source>
        <dbReference type="ARBA" id="ARBA00022741"/>
    </source>
</evidence>
<dbReference type="CDD" id="cd00858">
    <property type="entry name" value="GlyRS_anticodon"/>
    <property type="match status" value="1"/>
</dbReference>
<dbReference type="EC" id="6.1.1.14" evidence="8"/>
<evidence type="ECO:0000256" key="2">
    <source>
        <dbReference type="ARBA" id="ARBA00022490"/>
    </source>
</evidence>
<dbReference type="OMA" id="MEMQYFV"/>
<dbReference type="InterPro" id="IPR002315">
    <property type="entry name" value="tRNA-synt_gly"/>
</dbReference>
<evidence type="ECO:0000313" key="11">
    <source>
        <dbReference type="Proteomes" id="UP000255423"/>
    </source>
</evidence>
<dbReference type="InterPro" id="IPR002314">
    <property type="entry name" value="aa-tRNA-synt_IIb"/>
</dbReference>
<dbReference type="NCBIfam" id="TIGR00389">
    <property type="entry name" value="glyS_dimeric"/>
    <property type="match status" value="1"/>
</dbReference>
<evidence type="ECO:0000256" key="8">
    <source>
        <dbReference type="HAMAP-Rule" id="MF_00253"/>
    </source>
</evidence>
<dbReference type="GO" id="GO:1990742">
    <property type="term" value="C:microvesicle"/>
    <property type="evidence" value="ECO:0007669"/>
    <property type="project" value="UniProtKB-ARBA"/>
</dbReference>
<dbReference type="PANTHER" id="PTHR10745:SF8">
    <property type="entry name" value="DNA POLYMERASE SUBUNIT GAMMA-2, MITOCHONDRIAL"/>
    <property type="match status" value="1"/>
</dbReference>
<proteinExistence type="inferred from homology"/>
<evidence type="ECO:0000259" key="9">
    <source>
        <dbReference type="PROSITE" id="PS50862"/>
    </source>
</evidence>
<dbReference type="InterPro" id="IPR036621">
    <property type="entry name" value="Anticodon-bd_dom_sf"/>
</dbReference>
<dbReference type="HAMAP" id="MF_00253_B">
    <property type="entry name" value="Gly_tRNA_synth_B"/>
    <property type="match status" value="1"/>
</dbReference>
<evidence type="ECO:0000256" key="7">
    <source>
        <dbReference type="ARBA" id="ARBA00023146"/>
    </source>
</evidence>
<evidence type="ECO:0000256" key="1">
    <source>
        <dbReference type="ARBA" id="ARBA00008226"/>
    </source>
</evidence>
<protein>
    <recommendedName>
        <fullName evidence="8">Glycine--tRNA ligase</fullName>
        <ecNumber evidence="8">6.1.1.14</ecNumber>
    </recommendedName>
    <alternativeName>
        <fullName evidence="8">Glycyl-tRNA synthetase</fullName>
        <shortName evidence="8">GlyRS</shortName>
    </alternativeName>
</protein>
<dbReference type="GO" id="GO:0004820">
    <property type="term" value="F:glycine-tRNA ligase activity"/>
    <property type="evidence" value="ECO:0007669"/>
    <property type="project" value="UniProtKB-UniRule"/>
</dbReference>
<keyword evidence="6 8" id="KW-0648">Protein biosynthesis</keyword>
<evidence type="ECO:0000256" key="5">
    <source>
        <dbReference type="ARBA" id="ARBA00022840"/>
    </source>
</evidence>
<keyword evidence="2 8" id="KW-0963">Cytoplasm</keyword>
<reference evidence="10 11" key="1">
    <citation type="submission" date="2017-08" db="EMBL/GenBank/DDBJ databases">
        <authorList>
            <person name="de Groot N.N."/>
        </authorList>
    </citation>
    <scope>NUCLEOTIDE SEQUENCE [LARGE SCALE GENOMIC DNA]</scope>
    <source>
        <strain evidence="10 11">HM2</strain>
    </source>
</reference>
<dbReference type="CDD" id="cd00774">
    <property type="entry name" value="GlyRS-like_core"/>
    <property type="match status" value="1"/>
</dbReference>
<name>A0A380RUH1_FIBSU</name>
<dbReference type="Proteomes" id="UP000255423">
    <property type="component" value="Unassembled WGS sequence"/>
</dbReference>
<dbReference type="NCBIfam" id="NF003211">
    <property type="entry name" value="PRK04173.1"/>
    <property type="match status" value="1"/>
</dbReference>
<dbReference type="Pfam" id="PF03129">
    <property type="entry name" value="HGTP_anticodon"/>
    <property type="match status" value="1"/>
</dbReference>
<feature type="domain" description="Aminoacyl-transfer RNA synthetases class-II family profile" evidence="9">
    <location>
        <begin position="11"/>
        <end position="374"/>
    </location>
</feature>
<dbReference type="InterPro" id="IPR004154">
    <property type="entry name" value="Anticodon-bd"/>
</dbReference>
<dbReference type="GO" id="GO:0004081">
    <property type="term" value="F:bis(5'-nucleosyl)-tetraphosphatase (asymmetrical) activity"/>
    <property type="evidence" value="ECO:0007669"/>
    <property type="project" value="UniProtKB-ARBA"/>
</dbReference>
<dbReference type="GO" id="GO:0005737">
    <property type="term" value="C:cytoplasm"/>
    <property type="evidence" value="ECO:0007669"/>
    <property type="project" value="UniProtKB-SubCell"/>
</dbReference>
<feature type="binding site" evidence="8">
    <location>
        <begin position="289"/>
        <end position="290"/>
    </location>
    <ligand>
        <name>ATP</name>
        <dbReference type="ChEBI" id="CHEBI:30616"/>
    </ligand>
</feature>
<gene>
    <name evidence="8" type="primary">glyQS</name>
    <name evidence="10" type="ORF">SAMN05661053_0428</name>
</gene>
<comment type="similarity">
    <text evidence="1 8">Belongs to the class-II aminoacyl-tRNA synthetase family.</text>
</comment>
<dbReference type="RefSeq" id="WP_014545160.1">
    <property type="nucleotide sequence ID" value="NZ_UHJL01000001.1"/>
</dbReference>
<accession>A0A380RUH1</accession>
<dbReference type="InterPro" id="IPR022961">
    <property type="entry name" value="Gly_tRNA_ligase_bac"/>
</dbReference>
<feature type="binding site" evidence="8">
    <location>
        <position position="102"/>
    </location>
    <ligand>
        <name>substrate</name>
    </ligand>
</feature>
<organism evidence="10 11">
    <name type="scientific">Fibrobacter succinogenes</name>
    <name type="common">Bacteroides succinogenes</name>
    <dbReference type="NCBI Taxonomy" id="833"/>
    <lineage>
        <taxon>Bacteria</taxon>
        <taxon>Pseudomonadati</taxon>
        <taxon>Fibrobacterota</taxon>
        <taxon>Fibrobacteria</taxon>
        <taxon>Fibrobacterales</taxon>
        <taxon>Fibrobacteraceae</taxon>
        <taxon>Fibrobacter</taxon>
    </lineage>
</organism>
<dbReference type="GO" id="GO:0070062">
    <property type="term" value="C:extracellular exosome"/>
    <property type="evidence" value="ECO:0007669"/>
    <property type="project" value="UniProtKB-ARBA"/>
</dbReference>
<dbReference type="Gene3D" id="3.30.930.10">
    <property type="entry name" value="Bira Bifunctional Protein, Domain 2"/>
    <property type="match status" value="1"/>
</dbReference>
<dbReference type="GO" id="GO:0015966">
    <property type="term" value="P:diadenosine tetraphosphate biosynthetic process"/>
    <property type="evidence" value="ECO:0007669"/>
    <property type="project" value="UniProtKB-ARBA"/>
</dbReference>
<keyword evidence="7 8" id="KW-0030">Aminoacyl-tRNA synthetase</keyword>
<evidence type="ECO:0000256" key="3">
    <source>
        <dbReference type="ARBA" id="ARBA00022598"/>
    </source>
</evidence>
<dbReference type="InterPro" id="IPR027031">
    <property type="entry name" value="Gly-tRNA_synthase/POLG2"/>
</dbReference>
<dbReference type="SUPFAM" id="SSF55681">
    <property type="entry name" value="Class II aaRS and biotin synthetases"/>
    <property type="match status" value="1"/>
</dbReference>
<keyword evidence="3 8" id="KW-0436">Ligase</keyword>
<dbReference type="EMBL" id="UHJL01000001">
    <property type="protein sequence ID" value="SUQ19200.1"/>
    <property type="molecule type" value="Genomic_DNA"/>
</dbReference>
<keyword evidence="5 8" id="KW-0067">ATP-binding</keyword>
<sequence>MAKKVQDALKDIISLCKRRGFIFPGSEIYDGLANTWDYGPYGVELKRNIKNLWWKKFVTSRHDVLGLDSSILLNPRVWKASGHVGNFSDPLVDCLACHERFRADQLLEEKLGEGCCAGKNFDEVHQMMVDNKIECPTCGKTDWTKPRAFNLMFQTEIGVIEGEGNKVYLRPETAQGIFVDFRNIVDNVRPRIPFGVGQIGKSFRNEITPGNFIFRTREFEQMELEFFCEPGTELDWYNFWRKYCFEWLVNDLGVKREKLRLREHAKEELSHYSNGTTDVEYEFPFGWGELWGIASRTNYDLTQHQNESKVKQEYIDPVQNKRYIPYVVEPSLGVERLLLVLLCNAYEVEKLENDERTVLHFDPKVAPVKVAVLPLVKKGKVKEKAEELYQKLLNRWNVEYDETQSIGKRYRRQDELGTPFCVTVDFDTVGEGESDPAKLGYVTVRERDSMKQELVAIDKLEAYLFEKLGC</sequence>